<dbReference type="InterPro" id="IPR005523">
    <property type="entry name" value="DUF317_SPDY"/>
</dbReference>
<dbReference type="Pfam" id="PF03771">
    <property type="entry name" value="SPDY"/>
    <property type="match status" value="2"/>
</dbReference>
<reference evidence="2" key="1">
    <citation type="submission" date="2021-04" db="EMBL/GenBank/DDBJ databases">
        <title>Genome based classification of Actinospica acidithermotolerans sp. nov., an actinobacterium isolated from an Indonesian hot spring.</title>
        <authorList>
            <person name="Kusuma A.B."/>
            <person name="Putra K.E."/>
            <person name="Nafisah S."/>
            <person name="Loh J."/>
            <person name="Nouioui I."/>
            <person name="Goodfellow M."/>
        </authorList>
    </citation>
    <scope>NUCLEOTIDE SEQUENCE</scope>
    <source>
        <strain evidence="2">MGRD01-02</strain>
    </source>
</reference>
<proteinExistence type="predicted"/>
<feature type="domain" description="DUF317" evidence="1">
    <location>
        <begin position="172"/>
        <end position="217"/>
    </location>
</feature>
<evidence type="ECO:0000259" key="1">
    <source>
        <dbReference type="Pfam" id="PF03771"/>
    </source>
</evidence>
<dbReference type="EMBL" id="JAGSOH010000144">
    <property type="protein sequence ID" value="MBR7830619.1"/>
    <property type="molecule type" value="Genomic_DNA"/>
</dbReference>
<organism evidence="2 3">
    <name type="scientific">Actinospica acidithermotolerans</name>
    <dbReference type="NCBI Taxonomy" id="2828514"/>
    <lineage>
        <taxon>Bacteria</taxon>
        <taxon>Bacillati</taxon>
        <taxon>Actinomycetota</taxon>
        <taxon>Actinomycetes</taxon>
        <taxon>Catenulisporales</taxon>
        <taxon>Actinospicaceae</taxon>
        <taxon>Actinospica</taxon>
    </lineage>
</organism>
<dbReference type="Proteomes" id="UP000676325">
    <property type="component" value="Unassembled WGS sequence"/>
</dbReference>
<name>A0A941EK82_9ACTN</name>
<evidence type="ECO:0000313" key="3">
    <source>
        <dbReference type="Proteomes" id="UP000676325"/>
    </source>
</evidence>
<dbReference type="AlphaFoldDB" id="A0A941EK82"/>
<gene>
    <name evidence="2" type="ORF">KDK95_30235</name>
</gene>
<evidence type="ECO:0000313" key="2">
    <source>
        <dbReference type="EMBL" id="MBR7830619.1"/>
    </source>
</evidence>
<dbReference type="RefSeq" id="WP_212521743.1">
    <property type="nucleotide sequence ID" value="NZ_JAGSOH010000144.1"/>
</dbReference>
<keyword evidence="3" id="KW-1185">Reference proteome</keyword>
<feature type="domain" description="DUF317" evidence="1">
    <location>
        <begin position="48"/>
        <end position="112"/>
    </location>
</feature>
<comment type="caution">
    <text evidence="2">The sequence shown here is derived from an EMBL/GenBank/DDBJ whole genome shotgun (WGS) entry which is preliminary data.</text>
</comment>
<sequence length="224" mass="23632">MTPAPTTPAPVLVPPYAASAGIPAPALDAAGAAGWTRFEDEVANVTYTSPDGRCRLEFGPETERYRYDADRLWVAEYRPEPGGERGWAAHFGDDTPAEAIAAFVRVLTDPAGIRGAVPGYLAGAAENGADAVFDAAEANGWVRAVRTATYTGTHGPVHLSCNPAPPEIPGQFLAAGPHWRATFPEGVHRRAWTAVFTAEVPGEAITAFLVTLTDPAGLDPDRDQ</sequence>
<accession>A0A941EK82</accession>
<protein>
    <submittedName>
        <fullName evidence="2">DUF317 domain-containing protein</fullName>
    </submittedName>
</protein>